<feature type="compositionally biased region" description="Polar residues" evidence="1">
    <location>
        <begin position="606"/>
        <end position="617"/>
    </location>
</feature>
<gene>
    <name evidence="2" type="ORF">THASP1DRAFT_29799</name>
</gene>
<organism evidence="2 3">
    <name type="scientific">Thamnocephalis sphaerospora</name>
    <dbReference type="NCBI Taxonomy" id="78915"/>
    <lineage>
        <taxon>Eukaryota</taxon>
        <taxon>Fungi</taxon>
        <taxon>Fungi incertae sedis</taxon>
        <taxon>Zoopagomycota</taxon>
        <taxon>Zoopagomycotina</taxon>
        <taxon>Zoopagomycetes</taxon>
        <taxon>Zoopagales</taxon>
        <taxon>Sigmoideomycetaceae</taxon>
        <taxon>Thamnocephalis</taxon>
    </lineage>
</organism>
<dbReference type="EMBL" id="KZ992607">
    <property type="protein sequence ID" value="RKP08394.1"/>
    <property type="molecule type" value="Genomic_DNA"/>
</dbReference>
<keyword evidence="3" id="KW-1185">Reference proteome</keyword>
<accession>A0A4P9XQR5</accession>
<sequence length="625" mass="68155">MLVTVDLRNLSPHAQQELSKWPHANLPELLGQLVELGLCAQAEKDNDRSTPPPPLRPRRGGASASDAIAPGHTAGAAWQPAGRLTVVTRRSAPNRDALQGKESADNWLAGRCTTEPVPMAHELDKRRRSLSALMPHVTAEGLEERTPSTGNYKSRLAALLSFKVPALRTTRSGRASNSHSARASADMPDAFSDHRDLDNSAPPRAFTSGWASPTADPGPSTTPPLSPLKSPRTLLGVTHALRESVRSRLATRKRPKTYHGACDPVYETNDMADYGVDFSAADEMPRHVYPVESVAMAEHAKDSERSRSSGGFRSKFDWRWRRSRARERATQPSSRSPSPPLQPRTGAFSWMRRTPALADFLLPSEKRRSSCEKLSQPPSRPLSGRKIKPEEECTPDKVGWTGLDSAYWHNGCRNADISPVADEADATASRSIASSDIRHCNVAVPEDDILEGDLTTATDMTGDESHAPSSAAVIDAWRTNMDMDDESSIGDEISVVDAISLASDVSYQDYDDLSLGIQIQSRNVMGMVANLLERGALDDSYQSEEQYANSSYIDYDDASYDADGQRVQHIGNSYEATVDYIADVNAAKAASEHASTPAESLDFANPRSSWANPSGSLPQWDGRIR</sequence>
<evidence type="ECO:0000313" key="3">
    <source>
        <dbReference type="Proteomes" id="UP000271241"/>
    </source>
</evidence>
<dbReference type="AlphaFoldDB" id="A0A4P9XQR5"/>
<feature type="region of interest" description="Disordered" evidence="1">
    <location>
        <begin position="43"/>
        <end position="76"/>
    </location>
</feature>
<evidence type="ECO:0000313" key="2">
    <source>
        <dbReference type="EMBL" id="RKP08394.1"/>
    </source>
</evidence>
<feature type="region of interest" description="Disordered" evidence="1">
    <location>
        <begin position="589"/>
        <end position="625"/>
    </location>
</feature>
<dbReference type="OrthoDB" id="10500934at2759"/>
<feature type="region of interest" description="Disordered" evidence="1">
    <location>
        <begin position="367"/>
        <end position="396"/>
    </location>
</feature>
<evidence type="ECO:0000256" key="1">
    <source>
        <dbReference type="SAM" id="MobiDB-lite"/>
    </source>
</evidence>
<protein>
    <submittedName>
        <fullName evidence="2">Uncharacterized protein</fullName>
    </submittedName>
</protein>
<feature type="region of interest" description="Disordered" evidence="1">
    <location>
        <begin position="323"/>
        <end position="348"/>
    </location>
</feature>
<feature type="region of interest" description="Disordered" evidence="1">
    <location>
        <begin position="170"/>
        <end position="231"/>
    </location>
</feature>
<dbReference type="Proteomes" id="UP000271241">
    <property type="component" value="Unassembled WGS sequence"/>
</dbReference>
<proteinExistence type="predicted"/>
<reference evidence="3" key="1">
    <citation type="journal article" date="2018" name="Nat. Microbiol.">
        <title>Leveraging single-cell genomics to expand the fungal tree of life.</title>
        <authorList>
            <person name="Ahrendt S.R."/>
            <person name="Quandt C.A."/>
            <person name="Ciobanu D."/>
            <person name="Clum A."/>
            <person name="Salamov A."/>
            <person name="Andreopoulos B."/>
            <person name="Cheng J.F."/>
            <person name="Woyke T."/>
            <person name="Pelin A."/>
            <person name="Henrissat B."/>
            <person name="Reynolds N.K."/>
            <person name="Benny G.L."/>
            <person name="Smith M.E."/>
            <person name="James T.Y."/>
            <person name="Grigoriev I.V."/>
        </authorList>
    </citation>
    <scope>NUCLEOTIDE SEQUENCE [LARGE SCALE GENOMIC DNA]</scope>
    <source>
        <strain evidence="3">RSA 1356</strain>
    </source>
</reference>
<name>A0A4P9XQR5_9FUNG</name>
<feature type="compositionally biased region" description="Low complexity" evidence="1">
    <location>
        <begin position="172"/>
        <end position="185"/>
    </location>
</feature>